<dbReference type="AlphaFoldDB" id="A0A2V3IZP6"/>
<sequence>MTRLVSFRTHRCYSRRAETSSRNEHLLNVLHLAACFLVFLSALSQKVGAESGKTNTRLLAQLVLIFVQVVDLYSCVSAYKLFYGWTKEPKKKNVLFSNPATVDATSSLLYLFGFILVFAINSGLYIPNTKALNLYAQALILLGVTVNLVFSSYPPEFDVPFLLSQMQNATLALFLIGSCVHTNIAALILFLNSTEARHNKFYETIVLVGYALVWLGSVMNYIRVERFTVRVQKWVQEMKTTSFPDGRGIVPWFKPRSFYNSEVNSSSHDAV</sequence>
<keyword evidence="3" id="KW-1185">Reference proteome</keyword>
<feature type="transmembrane region" description="Helical" evidence="1">
    <location>
        <begin position="59"/>
        <end position="82"/>
    </location>
</feature>
<evidence type="ECO:0000313" key="3">
    <source>
        <dbReference type="Proteomes" id="UP000247409"/>
    </source>
</evidence>
<evidence type="ECO:0000313" key="2">
    <source>
        <dbReference type="EMBL" id="PXF47632.1"/>
    </source>
</evidence>
<comment type="caution">
    <text evidence="2">The sequence shown here is derived from an EMBL/GenBank/DDBJ whole genome shotgun (WGS) entry which is preliminary data.</text>
</comment>
<keyword evidence="1" id="KW-0812">Transmembrane</keyword>
<feature type="transmembrane region" description="Helical" evidence="1">
    <location>
        <begin position="132"/>
        <end position="150"/>
    </location>
</feature>
<feature type="transmembrane region" description="Helical" evidence="1">
    <location>
        <begin position="204"/>
        <end position="222"/>
    </location>
</feature>
<reference evidence="2 3" key="1">
    <citation type="journal article" date="2018" name="Mol. Biol. Evol.">
        <title>Analysis of the draft genome of the red seaweed Gracilariopsis chorda provides insights into genome size evolution in Rhodophyta.</title>
        <authorList>
            <person name="Lee J."/>
            <person name="Yang E.C."/>
            <person name="Graf L."/>
            <person name="Yang J.H."/>
            <person name="Qiu H."/>
            <person name="Zel Zion U."/>
            <person name="Chan C.X."/>
            <person name="Stephens T.G."/>
            <person name="Weber A.P.M."/>
            <person name="Boo G.H."/>
            <person name="Boo S.M."/>
            <person name="Kim K.M."/>
            <person name="Shin Y."/>
            <person name="Jung M."/>
            <person name="Lee S.J."/>
            <person name="Yim H.S."/>
            <person name="Lee J.H."/>
            <person name="Bhattacharya D."/>
            <person name="Yoon H.S."/>
        </authorList>
    </citation>
    <scope>NUCLEOTIDE SEQUENCE [LARGE SCALE GENOMIC DNA]</scope>
    <source>
        <strain evidence="2 3">SKKU-2015</strain>
        <tissue evidence="2">Whole body</tissue>
    </source>
</reference>
<organism evidence="2 3">
    <name type="scientific">Gracilariopsis chorda</name>
    <dbReference type="NCBI Taxonomy" id="448386"/>
    <lineage>
        <taxon>Eukaryota</taxon>
        <taxon>Rhodophyta</taxon>
        <taxon>Florideophyceae</taxon>
        <taxon>Rhodymeniophycidae</taxon>
        <taxon>Gracilariales</taxon>
        <taxon>Gracilariaceae</taxon>
        <taxon>Gracilariopsis</taxon>
    </lineage>
</organism>
<proteinExistence type="predicted"/>
<feature type="transmembrane region" description="Helical" evidence="1">
    <location>
        <begin position="171"/>
        <end position="192"/>
    </location>
</feature>
<protein>
    <submittedName>
        <fullName evidence="2">Uncharacterized protein</fullName>
    </submittedName>
</protein>
<gene>
    <name evidence="2" type="ORF">BWQ96_02611</name>
</gene>
<keyword evidence="1" id="KW-0472">Membrane</keyword>
<dbReference type="EMBL" id="NBIV01000022">
    <property type="protein sequence ID" value="PXF47632.1"/>
    <property type="molecule type" value="Genomic_DNA"/>
</dbReference>
<name>A0A2V3IZP6_9FLOR</name>
<dbReference type="Proteomes" id="UP000247409">
    <property type="component" value="Unassembled WGS sequence"/>
</dbReference>
<keyword evidence="1" id="KW-1133">Transmembrane helix</keyword>
<evidence type="ECO:0000256" key="1">
    <source>
        <dbReference type="SAM" id="Phobius"/>
    </source>
</evidence>
<accession>A0A2V3IZP6</accession>
<feature type="transmembrane region" description="Helical" evidence="1">
    <location>
        <begin position="108"/>
        <end position="126"/>
    </location>
</feature>